<dbReference type="SUPFAM" id="SSF63817">
    <property type="entry name" value="Sortase"/>
    <property type="match status" value="1"/>
</dbReference>
<accession>A0A6L5Y776</accession>
<keyword evidence="5" id="KW-1185">Reference proteome</keyword>
<dbReference type="AlphaFoldDB" id="A0A6L5Y776"/>
<keyword evidence="3" id="KW-0812">Transmembrane</keyword>
<dbReference type="InterPro" id="IPR042002">
    <property type="entry name" value="Sortase_C"/>
</dbReference>
<dbReference type="EMBL" id="VUMZ01000010">
    <property type="protein sequence ID" value="MST52540.1"/>
    <property type="molecule type" value="Genomic_DNA"/>
</dbReference>
<dbReference type="NCBIfam" id="NF033745">
    <property type="entry name" value="class_C_sortase"/>
    <property type="match status" value="1"/>
</dbReference>
<comment type="caution">
    <text evidence="4">The sequence shown here is derived from an EMBL/GenBank/DDBJ whole genome shotgun (WGS) entry which is preliminary data.</text>
</comment>
<dbReference type="InterPro" id="IPR005754">
    <property type="entry name" value="Sortase"/>
</dbReference>
<organism evidence="4 5">
    <name type="scientific">Hornefia butyriciproducens</name>
    <dbReference type="NCBI Taxonomy" id="2652293"/>
    <lineage>
        <taxon>Bacteria</taxon>
        <taxon>Bacillati</taxon>
        <taxon>Bacillota</taxon>
        <taxon>Clostridia</taxon>
        <taxon>Peptostreptococcales</taxon>
        <taxon>Anaerovoracaceae</taxon>
        <taxon>Hornefia</taxon>
    </lineage>
</organism>
<dbReference type="NCBIfam" id="TIGR01076">
    <property type="entry name" value="sortase_fam"/>
    <property type="match status" value="1"/>
</dbReference>
<gene>
    <name evidence="4" type="ORF">FYJ64_09510</name>
</gene>
<evidence type="ECO:0000313" key="5">
    <source>
        <dbReference type="Proteomes" id="UP000474676"/>
    </source>
</evidence>
<proteinExistence type="predicted"/>
<keyword evidence="3" id="KW-0472">Membrane</keyword>
<protein>
    <submittedName>
        <fullName evidence="4">Class C sortase</fullName>
    </submittedName>
</protein>
<feature type="transmembrane region" description="Helical" evidence="3">
    <location>
        <begin position="262"/>
        <end position="280"/>
    </location>
</feature>
<evidence type="ECO:0000313" key="4">
    <source>
        <dbReference type="EMBL" id="MST52540.1"/>
    </source>
</evidence>
<feature type="active site" description="Proton donor/acceptor" evidence="2">
    <location>
        <position position="164"/>
    </location>
</feature>
<reference evidence="4 5" key="1">
    <citation type="submission" date="2019-08" db="EMBL/GenBank/DDBJ databases">
        <title>In-depth cultivation of the pig gut microbiome towards novel bacterial diversity and tailored functional studies.</title>
        <authorList>
            <person name="Wylensek D."/>
            <person name="Hitch T.C.A."/>
            <person name="Clavel T."/>
        </authorList>
    </citation>
    <scope>NUCLEOTIDE SEQUENCE [LARGE SCALE GENOMIC DNA]</scope>
    <source>
        <strain evidence="4 5">WCA-MUC-591-APC-3H</strain>
    </source>
</reference>
<keyword evidence="1" id="KW-0378">Hydrolase</keyword>
<dbReference type="Proteomes" id="UP000474676">
    <property type="component" value="Unassembled WGS sequence"/>
</dbReference>
<evidence type="ECO:0000256" key="1">
    <source>
        <dbReference type="ARBA" id="ARBA00022801"/>
    </source>
</evidence>
<dbReference type="GO" id="GO:0016787">
    <property type="term" value="F:hydrolase activity"/>
    <property type="evidence" value="ECO:0007669"/>
    <property type="project" value="UniProtKB-KW"/>
</dbReference>
<dbReference type="Gene3D" id="2.40.260.10">
    <property type="entry name" value="Sortase"/>
    <property type="match status" value="1"/>
</dbReference>
<dbReference type="GeneID" id="303115560"/>
<feature type="active site" description="Acyl-thioester intermediate" evidence="2">
    <location>
        <position position="226"/>
    </location>
</feature>
<dbReference type="CDD" id="cd05827">
    <property type="entry name" value="Sortase_C"/>
    <property type="match status" value="1"/>
</dbReference>
<keyword evidence="3" id="KW-1133">Transmembrane helix</keyword>
<evidence type="ECO:0000256" key="3">
    <source>
        <dbReference type="SAM" id="Phobius"/>
    </source>
</evidence>
<feature type="transmembrane region" description="Helical" evidence="3">
    <location>
        <begin position="21"/>
        <end position="41"/>
    </location>
</feature>
<dbReference type="InterPro" id="IPR023365">
    <property type="entry name" value="Sortase_dom-sf"/>
</dbReference>
<sequence length="291" mass="32865">MAVKGKTIDRKKRKKKNTKGSLILIVLLFVLGIGVLLYPTISDLWNSHRSNQLVTVYQSKVDHIPETRIREELRKARSYNRQHTSNVVADAFTKDKYMIEHPYDDLLNPTDNGVMGYLEIPRIQQKLAIFHGTSAKVLEKGVGHVKGTSLPIGGKGTHAVLAAHRGLPSAKLFSDLDKMEVGDKFYLTVLNRHLAYQVDQIRVVSPKNMEELAIQKGRDYVTLLTCTPYGVNTHRLLVRGHRVPYQTHKPIRSPLSKLLHSWQFWLSAGAVSAAFLTGATKKKRRGRMRKG</sequence>
<dbReference type="Pfam" id="PF04203">
    <property type="entry name" value="Sortase"/>
    <property type="match status" value="1"/>
</dbReference>
<evidence type="ECO:0000256" key="2">
    <source>
        <dbReference type="PIRSR" id="PIRSR605754-1"/>
    </source>
</evidence>
<name>A0A6L5Y776_9FIRM</name>
<dbReference type="RefSeq" id="WP_154574934.1">
    <property type="nucleotide sequence ID" value="NZ_VUMZ01000010.1"/>
</dbReference>